<keyword evidence="3" id="KW-1185">Reference proteome</keyword>
<dbReference type="SUPFAM" id="SSF81901">
    <property type="entry name" value="HCP-like"/>
    <property type="match status" value="1"/>
</dbReference>
<proteinExistence type="predicted"/>
<accession>A0A917HKX3</accession>
<evidence type="ECO:0000313" key="2">
    <source>
        <dbReference type="EMBL" id="GGG81997.1"/>
    </source>
</evidence>
<dbReference type="PROSITE" id="PS50005">
    <property type="entry name" value="TPR"/>
    <property type="match status" value="1"/>
</dbReference>
<organism evidence="2 3">
    <name type="scientific">Paenibacillus radicis</name>
    <name type="common">ex Gao et al. 2016</name>
    <dbReference type="NCBI Taxonomy" id="1737354"/>
    <lineage>
        <taxon>Bacteria</taxon>
        <taxon>Bacillati</taxon>
        <taxon>Bacillota</taxon>
        <taxon>Bacilli</taxon>
        <taxon>Bacillales</taxon>
        <taxon>Paenibacillaceae</taxon>
        <taxon>Paenibacillus</taxon>
    </lineage>
</organism>
<protein>
    <recommendedName>
        <fullName evidence="4">DUF4145 domain-containing protein</fullName>
    </recommendedName>
</protein>
<dbReference type="InterPro" id="IPR019734">
    <property type="entry name" value="TPR_rpt"/>
</dbReference>
<evidence type="ECO:0008006" key="4">
    <source>
        <dbReference type="Google" id="ProtNLM"/>
    </source>
</evidence>
<dbReference type="Proteomes" id="UP000600247">
    <property type="component" value="Unassembled WGS sequence"/>
</dbReference>
<sequence length="767" mass="89565">MEERIQQAVLLLEEKKYNDAEKLLFQLRKEDYKNEKINFYLGVLFSTYDNPDNSKEKAKRFFQDVVNGEYVYEYAFIYLAKFEGNKNQSLRLIKKGLEVFPDSHELIEMLLVRSPDEEKENIFQDAIKKDICSNDIYNYMFSYYYGYKKYQEAYEIAKKMKSLSKNNTLLIELAKGFCFYRMNEFSKAKSSFNLIINEDVNRELSYFPLIGAILCNLKQEELEIAFEMFDEIPFDSSISAELFSYPQLVFSFDTELLEFFKELQSRTKKTGSLAKIKGLRGLYLSNFNDKRAVKDLEYANKYLPNNLIYIEALKSIAESNVRNRDAFNYGLSLIKHTYIENEEYLESEYFWHFIKNSDLEDVLEMKKELISFITADSFNVEVYSGKICEFLIEKLYSLKRYEEIIEIYNHFNLQEMKGDFLFEVAYSFSIKGDINLAKETYELHQKKKGESNATLNNLGVIYRKQNNLYKAQEMFRKAVSLNADDKTALNNLEVVTKLIVEQQQEEEELYKAASTFNLENAWLKGKLIAFSNQRNKEGLIICPYSQLPRLLSVTEIRANELIKTFLEKKYVFKVTNHNLGTNSSVYRINSKIIDMIEDLLTKNQREIELISIAENFNIEQYSNIGFDERLLKYLNKVSSPDLKSMLERDINENVTALITKSYKTALIMSGSIVEAVLLDHLTSKNIASHTLENGKAKKVNQMDLNELLYVANKEGYIEPQLYHLAHAIRGFRNLIHPGVEKRKASIVVNEDNAILAWGIVKKVIQEI</sequence>
<comment type="caution">
    <text evidence="2">The sequence shown here is derived from an EMBL/GenBank/DDBJ whole genome shotgun (WGS) entry which is preliminary data.</text>
</comment>
<evidence type="ECO:0000313" key="3">
    <source>
        <dbReference type="Proteomes" id="UP000600247"/>
    </source>
</evidence>
<feature type="repeat" description="TPR" evidence="1">
    <location>
        <begin position="452"/>
        <end position="485"/>
    </location>
</feature>
<name>A0A917HKX3_9BACL</name>
<dbReference type="Gene3D" id="1.25.40.10">
    <property type="entry name" value="Tetratricopeptide repeat domain"/>
    <property type="match status" value="2"/>
</dbReference>
<dbReference type="EMBL" id="BMHY01000010">
    <property type="protein sequence ID" value="GGG81997.1"/>
    <property type="molecule type" value="Genomic_DNA"/>
</dbReference>
<dbReference type="InterPro" id="IPR011990">
    <property type="entry name" value="TPR-like_helical_dom_sf"/>
</dbReference>
<reference evidence="2 3" key="1">
    <citation type="journal article" date="2014" name="Int. J. Syst. Evol. Microbiol.">
        <title>Complete genome sequence of Corynebacterium casei LMG S-19264T (=DSM 44701T), isolated from a smear-ripened cheese.</title>
        <authorList>
            <consortium name="US DOE Joint Genome Institute (JGI-PGF)"/>
            <person name="Walter F."/>
            <person name="Albersmeier A."/>
            <person name="Kalinowski J."/>
            <person name="Ruckert C."/>
        </authorList>
    </citation>
    <scope>NUCLEOTIDE SEQUENCE [LARGE SCALE GENOMIC DNA]</scope>
    <source>
        <strain evidence="2 3">CGMCC 1.15286</strain>
    </source>
</reference>
<evidence type="ECO:0000256" key="1">
    <source>
        <dbReference type="PROSITE-ProRule" id="PRU00339"/>
    </source>
</evidence>
<dbReference type="SUPFAM" id="SSF48452">
    <property type="entry name" value="TPR-like"/>
    <property type="match status" value="1"/>
</dbReference>
<keyword evidence="1" id="KW-0802">TPR repeat</keyword>
<dbReference type="SMART" id="SM00028">
    <property type="entry name" value="TPR"/>
    <property type="match status" value="4"/>
</dbReference>
<dbReference type="RefSeq" id="WP_188891467.1">
    <property type="nucleotide sequence ID" value="NZ_BMHY01000010.1"/>
</dbReference>
<dbReference type="AlphaFoldDB" id="A0A917HKX3"/>
<gene>
    <name evidence="2" type="ORF">GCM10010918_44150</name>
</gene>